<gene>
    <name evidence="1" type="ORF">L596_026783</name>
</gene>
<comment type="caution">
    <text evidence="1">The sequence shown here is derived from an EMBL/GenBank/DDBJ whole genome shotgun (WGS) entry which is preliminary data.</text>
</comment>
<reference evidence="1 2" key="2">
    <citation type="journal article" date="2019" name="G3 (Bethesda)">
        <title>Hybrid Assembly of the Genome of the Entomopathogenic Nematode Steinernema carpocapsae Identifies the X-Chromosome.</title>
        <authorList>
            <person name="Serra L."/>
            <person name="Macchietto M."/>
            <person name="Macias-Munoz A."/>
            <person name="McGill C.J."/>
            <person name="Rodriguez I.M."/>
            <person name="Rodriguez B."/>
            <person name="Murad R."/>
            <person name="Mortazavi A."/>
        </authorList>
    </citation>
    <scope>NUCLEOTIDE SEQUENCE [LARGE SCALE GENOMIC DNA]</scope>
    <source>
        <strain evidence="1 2">ALL</strain>
    </source>
</reference>
<dbReference type="AlphaFoldDB" id="A0A4U5M2D1"/>
<dbReference type="Proteomes" id="UP000298663">
    <property type="component" value="Unassembled WGS sequence"/>
</dbReference>
<reference evidence="1 2" key="1">
    <citation type="journal article" date="2015" name="Genome Biol.">
        <title>Comparative genomics of Steinernema reveals deeply conserved gene regulatory networks.</title>
        <authorList>
            <person name="Dillman A.R."/>
            <person name="Macchietto M."/>
            <person name="Porter C.F."/>
            <person name="Rogers A."/>
            <person name="Williams B."/>
            <person name="Antoshechkin I."/>
            <person name="Lee M.M."/>
            <person name="Goodwin Z."/>
            <person name="Lu X."/>
            <person name="Lewis E.E."/>
            <person name="Goodrich-Blair H."/>
            <person name="Stock S.P."/>
            <person name="Adams B.J."/>
            <person name="Sternberg P.W."/>
            <person name="Mortazavi A."/>
        </authorList>
    </citation>
    <scope>NUCLEOTIDE SEQUENCE [LARGE SCALE GENOMIC DNA]</scope>
    <source>
        <strain evidence="1 2">ALL</strain>
    </source>
</reference>
<sequence>MWISYPRKCYEQFISASFNNISKIFQKNVQFTPENVANLTDFGVRYFLYKIRLVLRTLMIRESHFASSFSTFNGLMVMFHAKHPTLPDAEAKVINSCLNRGREDPCSLGQESFQTCGCLMGGRFFQSRHALSSTLDLELAVKTCIFLKRRQLLALVALEATATRGFTDGGDTNELRLQNTL</sequence>
<evidence type="ECO:0000313" key="1">
    <source>
        <dbReference type="EMBL" id="TKR62879.1"/>
    </source>
</evidence>
<dbReference type="EMBL" id="AZBU02000010">
    <property type="protein sequence ID" value="TKR62879.1"/>
    <property type="molecule type" value="Genomic_DNA"/>
</dbReference>
<organism evidence="1 2">
    <name type="scientific">Steinernema carpocapsae</name>
    <name type="common">Entomopathogenic nematode</name>
    <dbReference type="NCBI Taxonomy" id="34508"/>
    <lineage>
        <taxon>Eukaryota</taxon>
        <taxon>Metazoa</taxon>
        <taxon>Ecdysozoa</taxon>
        <taxon>Nematoda</taxon>
        <taxon>Chromadorea</taxon>
        <taxon>Rhabditida</taxon>
        <taxon>Tylenchina</taxon>
        <taxon>Panagrolaimomorpha</taxon>
        <taxon>Strongyloidoidea</taxon>
        <taxon>Steinernematidae</taxon>
        <taxon>Steinernema</taxon>
    </lineage>
</organism>
<evidence type="ECO:0000313" key="2">
    <source>
        <dbReference type="Proteomes" id="UP000298663"/>
    </source>
</evidence>
<accession>A0A4U5M2D1</accession>
<name>A0A4U5M2D1_STECR</name>
<keyword evidence="2" id="KW-1185">Reference proteome</keyword>
<protein>
    <submittedName>
        <fullName evidence="1">Uncharacterized protein</fullName>
    </submittedName>
</protein>
<proteinExistence type="predicted"/>